<dbReference type="AlphaFoldDB" id="A0A8C0NNN3"/>
<feature type="region of interest" description="Disordered" evidence="8">
    <location>
        <begin position="568"/>
        <end position="603"/>
    </location>
</feature>
<dbReference type="Ensembl" id="ENSCAFT00030030244.1">
    <property type="protein sequence ID" value="ENSCAFP00030026377.1"/>
    <property type="gene ID" value="ENSCAFG00030016400.1"/>
</dbReference>
<evidence type="ECO:0000256" key="1">
    <source>
        <dbReference type="ARBA" id="ARBA00004123"/>
    </source>
</evidence>
<feature type="compositionally biased region" description="Gly residues" evidence="8">
    <location>
        <begin position="328"/>
        <end position="341"/>
    </location>
</feature>
<evidence type="ECO:0000256" key="4">
    <source>
        <dbReference type="ARBA" id="ARBA00022491"/>
    </source>
</evidence>
<accession>A0A8C0NNN3</accession>
<feature type="domain" description="Nab1 C-terminal" evidence="9">
    <location>
        <begin position="943"/>
        <end position="1106"/>
    </location>
</feature>
<feature type="region of interest" description="Disordered" evidence="8">
    <location>
        <begin position="191"/>
        <end position="556"/>
    </location>
</feature>
<dbReference type="InterPro" id="IPR006989">
    <property type="entry name" value="NAB_co-repressor_dom"/>
</dbReference>
<evidence type="ECO:0000313" key="13">
    <source>
        <dbReference type="Proteomes" id="UP000694429"/>
    </source>
</evidence>
<feature type="compositionally biased region" description="Low complexity" evidence="8">
    <location>
        <begin position="453"/>
        <end position="470"/>
    </location>
</feature>
<dbReference type="FunFam" id="1.20.120.2010:FF:000001">
    <property type="entry name" value="NGFI-A-binding protein 1 isoform X1"/>
    <property type="match status" value="1"/>
</dbReference>
<dbReference type="GO" id="GO:0003712">
    <property type="term" value="F:transcription coregulator activity"/>
    <property type="evidence" value="ECO:0007669"/>
    <property type="project" value="InterPro"/>
</dbReference>
<feature type="compositionally biased region" description="Low complexity" evidence="8">
    <location>
        <begin position="70"/>
        <end position="79"/>
    </location>
</feature>
<dbReference type="Pfam" id="PF04902">
    <property type="entry name" value="Nab1"/>
    <property type="match status" value="1"/>
</dbReference>
<feature type="compositionally biased region" description="Basic residues" evidence="8">
    <location>
        <begin position="389"/>
        <end position="406"/>
    </location>
</feature>
<evidence type="ECO:0000259" key="11">
    <source>
        <dbReference type="Pfam" id="PF04905"/>
    </source>
</evidence>
<dbReference type="InterPro" id="IPR006988">
    <property type="entry name" value="Nab_N"/>
</dbReference>
<evidence type="ECO:0000259" key="10">
    <source>
        <dbReference type="Pfam" id="PF04904"/>
    </source>
</evidence>
<evidence type="ECO:0000256" key="5">
    <source>
        <dbReference type="ARBA" id="ARBA00023015"/>
    </source>
</evidence>
<evidence type="ECO:0000313" key="12">
    <source>
        <dbReference type="Ensembl" id="ENSCAFP00030026377.1"/>
    </source>
</evidence>
<sequence length="1107" mass="115196">KSSCKRNSDVPRRPGSWAFGSRACSAERRRCGRVGRGAPRRGVPANGCAGVPGAAGGAARTCRPRRPRAARPGPTRGPHLAPPPPPARAGRPALPRRPGGRAGPGRAGSAPEIPARGPRGPRGPRQLHERDFFLIANLPGAAGGWRAGPRRRPPSLLHPPLLLLRPLLLPLPPPISHPSLPLFPSLSFPASPPPPPHPSTLPSSPSSPPLPSCPPPLGSSQLPAGWAALRIPRRGRRRGAEPGPRRPRPRPAAHAGICVTRPRVGGSRSGECSKSGISRCDSAGGAGAGAGGWGGVRRGGRSGTGCGGRRGAGRGRGGGGLPRAARTRGGGGSGAGAGRGRGVARPEERGRGAGEGSGGGVRRGGGGRGGAGAGRGRGLRPRWGAGPARRWRAERRRGRRRGRGAGRARPPASLPPDGAGASGPPQPPERGERAAATPELALSGAAGRRAEAAEAAAAAPRAGYVPARGPRVGRGAASRPEGAAPARVGDPGGAGARGGRAGRTGPGRAGSEAGGGPWAGGLPGRPRPEPPAPPGRRGRKPRPAAGARGHLPGARGCSLAGVASQVRGLGPGASGSQGRALKRRSRRPGSGSKAPGHGAWAGTCADGPADQVCSRSRASPGMAAALPRTLGELQLYRILQRANLLSYFDAFIQQGGDDVQQLCEAGEEEFLEIMALVGMASKPLHVRRLQKALRDWVTNPGLFNQPLTSLPVSSIPVYKVPDGSAAWLGVPCGGLDRASGAREPHAQAPKCAAATCVQGAGPGRPAAPGGLVLPAVGEPRLWTGPRGPDSEPSLSPGDLGSPASPREGGEALDAAAALSVAECVERLAATLPRSDLGEVRELLRSNKKLAKMVGHIFDMSADDPHKEEEIRKYSAIYGRFDSKRKDGKHLTLHELTVNEAAAQLCVKDNALLTRRDELFALARQISREVTYKYTYRTTKSKCGERDELSPKRIKVEDGFPDFQDSMQTLFQQAKAKSEELAALGSQQPEKVMAKQMEFLCTPAGYERLQHAERRLSAGLYRQTSEEHSPNGVTSDNSDGQGERPLNLRMPNLQNRQPHHFVVDGELSRLYSSEAKSQSENLGILKDYPHSAFTLEKKVIKTEPEDSR</sequence>
<feature type="domain" description="NAB co-repressor" evidence="11">
    <location>
        <begin position="812"/>
        <end position="938"/>
    </location>
</feature>
<comment type="subcellular location">
    <subcellularLocation>
        <location evidence="1">Nucleus</location>
    </subcellularLocation>
</comment>
<evidence type="ECO:0000259" key="9">
    <source>
        <dbReference type="Pfam" id="PF04902"/>
    </source>
</evidence>
<keyword evidence="7" id="KW-0539">Nucleus</keyword>
<feature type="compositionally biased region" description="Low complexity" evidence="8">
    <location>
        <begin position="763"/>
        <end position="777"/>
    </location>
</feature>
<dbReference type="InterPro" id="IPR038398">
    <property type="entry name" value="NCD2_sf"/>
</dbReference>
<feature type="domain" description="Nab N-terminal" evidence="10">
    <location>
        <begin position="627"/>
        <end position="704"/>
    </location>
</feature>
<feature type="compositionally biased region" description="Gly residues" evidence="8">
    <location>
        <begin position="353"/>
        <end position="376"/>
    </location>
</feature>
<dbReference type="GO" id="GO:0005634">
    <property type="term" value="C:nucleus"/>
    <property type="evidence" value="ECO:0007669"/>
    <property type="project" value="UniProtKB-SubCell"/>
</dbReference>
<dbReference type="Pfam" id="PF04905">
    <property type="entry name" value="NCD2"/>
    <property type="match status" value="1"/>
</dbReference>
<feature type="compositionally biased region" description="Pro residues" evidence="8">
    <location>
        <begin position="191"/>
        <end position="217"/>
    </location>
</feature>
<name>A0A8C0NNN3_CANLF</name>
<comment type="similarity">
    <text evidence="2">Belongs to the NAB family.</text>
</comment>
<reference evidence="12" key="1">
    <citation type="submission" date="2019-03" db="EMBL/GenBank/DDBJ databases">
        <authorList>
            <person name="Warren W.C."/>
            <person name="Johnson G.S."/>
        </authorList>
    </citation>
    <scope>NUCLEOTIDE SEQUENCE [LARGE SCALE GENOMIC DNA]</scope>
    <source>
        <strain evidence="12">Basenji</strain>
    </source>
</reference>
<comment type="subunit">
    <text evidence="3">Homomultimers may associate with EGR1 bound to DNA.</text>
</comment>
<keyword evidence="6" id="KW-0804">Transcription</keyword>
<evidence type="ECO:0000256" key="6">
    <source>
        <dbReference type="ARBA" id="ARBA00023163"/>
    </source>
</evidence>
<dbReference type="Pfam" id="PF04904">
    <property type="entry name" value="SAM_NCD1"/>
    <property type="match status" value="1"/>
</dbReference>
<evidence type="ECO:0008006" key="14">
    <source>
        <dbReference type="Google" id="ProtNLM"/>
    </source>
</evidence>
<keyword evidence="5" id="KW-0805">Transcription regulation</keyword>
<feature type="compositionally biased region" description="Gly residues" evidence="8">
    <location>
        <begin position="490"/>
        <end position="523"/>
    </location>
</feature>
<organism evidence="12 13">
    <name type="scientific">Canis lupus familiaris</name>
    <name type="common">Dog</name>
    <name type="synonym">Canis familiaris</name>
    <dbReference type="NCBI Taxonomy" id="9615"/>
    <lineage>
        <taxon>Eukaryota</taxon>
        <taxon>Metazoa</taxon>
        <taxon>Chordata</taxon>
        <taxon>Craniata</taxon>
        <taxon>Vertebrata</taxon>
        <taxon>Euteleostomi</taxon>
        <taxon>Mammalia</taxon>
        <taxon>Eutheria</taxon>
        <taxon>Laurasiatheria</taxon>
        <taxon>Carnivora</taxon>
        <taxon>Caniformia</taxon>
        <taxon>Canidae</taxon>
        <taxon>Canis</taxon>
    </lineage>
</organism>
<dbReference type="PANTHER" id="PTHR12623:SF9">
    <property type="entry name" value="NGFI-A-BINDING PROTEIN 1"/>
    <property type="match status" value="1"/>
</dbReference>
<dbReference type="PANTHER" id="PTHR12623">
    <property type="entry name" value="NGFI-A BINDING PROTEIN"/>
    <property type="match status" value="1"/>
</dbReference>
<evidence type="ECO:0000256" key="3">
    <source>
        <dbReference type="ARBA" id="ARBA00011364"/>
    </source>
</evidence>
<protein>
    <recommendedName>
        <fullName evidence="14">NGFI-A binding protein 1</fullName>
    </recommendedName>
</protein>
<feature type="compositionally biased region" description="Low complexity" evidence="8">
    <location>
        <begin position="36"/>
        <end position="61"/>
    </location>
</feature>
<dbReference type="GO" id="GO:0045892">
    <property type="term" value="P:negative regulation of DNA-templated transcription"/>
    <property type="evidence" value="ECO:0007669"/>
    <property type="project" value="InterPro"/>
</dbReference>
<feature type="compositionally biased region" description="Basic and acidic residues" evidence="8">
    <location>
        <begin position="1"/>
        <end position="12"/>
    </location>
</feature>
<evidence type="ECO:0000256" key="8">
    <source>
        <dbReference type="SAM" id="MobiDB-lite"/>
    </source>
</evidence>
<reference evidence="12" key="2">
    <citation type="submission" date="2025-08" db="UniProtKB">
        <authorList>
            <consortium name="Ensembl"/>
        </authorList>
    </citation>
    <scope>IDENTIFICATION</scope>
</reference>
<feature type="compositionally biased region" description="Low complexity" evidence="8">
    <location>
        <begin position="218"/>
        <end position="230"/>
    </location>
</feature>
<feature type="compositionally biased region" description="Low complexity" evidence="8">
    <location>
        <begin position="88"/>
        <end position="97"/>
    </location>
</feature>
<dbReference type="InterPro" id="IPR039040">
    <property type="entry name" value="NAB_fam"/>
</dbReference>
<dbReference type="Proteomes" id="UP000694429">
    <property type="component" value="Chromosome 37"/>
</dbReference>
<feature type="region of interest" description="Disordered" evidence="8">
    <location>
        <begin position="763"/>
        <end position="811"/>
    </location>
</feature>
<dbReference type="InterPro" id="IPR006986">
    <property type="entry name" value="Nab1_C"/>
</dbReference>
<evidence type="ECO:0000256" key="7">
    <source>
        <dbReference type="ARBA" id="ARBA00023242"/>
    </source>
</evidence>
<evidence type="ECO:0000256" key="2">
    <source>
        <dbReference type="ARBA" id="ARBA00008864"/>
    </source>
</evidence>
<dbReference type="Gene3D" id="1.20.120.2010">
    <property type="entry name" value="NAB conserved domain 2"/>
    <property type="match status" value="1"/>
</dbReference>
<keyword evidence="4" id="KW-0678">Repressor</keyword>
<proteinExistence type="inferred from homology"/>
<feature type="compositionally biased region" description="Gly residues" evidence="8">
    <location>
        <begin position="284"/>
        <end position="321"/>
    </location>
</feature>
<feature type="compositionally biased region" description="Polar residues" evidence="8">
    <location>
        <begin position="1030"/>
        <end position="1039"/>
    </location>
</feature>
<feature type="region of interest" description="Disordered" evidence="8">
    <location>
        <begin position="1"/>
        <end position="131"/>
    </location>
</feature>
<feature type="region of interest" description="Disordered" evidence="8">
    <location>
        <begin position="1021"/>
        <end position="1056"/>
    </location>
</feature>